<dbReference type="InterPro" id="IPR029044">
    <property type="entry name" value="Nucleotide-diphossugar_trans"/>
</dbReference>
<dbReference type="EMBL" id="LAZR01000625">
    <property type="protein sequence ID" value="KKN62419.1"/>
    <property type="molecule type" value="Genomic_DNA"/>
</dbReference>
<reference evidence="1" key="1">
    <citation type="journal article" date="2015" name="Nature">
        <title>Complex archaea that bridge the gap between prokaryotes and eukaryotes.</title>
        <authorList>
            <person name="Spang A."/>
            <person name="Saw J.H."/>
            <person name="Jorgensen S.L."/>
            <person name="Zaremba-Niedzwiedzka K."/>
            <person name="Martijn J."/>
            <person name="Lind A.E."/>
            <person name="van Eijk R."/>
            <person name="Schleper C."/>
            <person name="Guy L."/>
            <person name="Ettema T.J."/>
        </authorList>
    </citation>
    <scope>NUCLEOTIDE SEQUENCE</scope>
</reference>
<sequence length="214" mass="24763">MDNVEIIIAVDASIGLDLTTLDSVLKHTNCDYDLNLLVNNPTKDVIGFLSNSKLEFHVTKLDDNRYKVWNYGHEMSDAEYVCFLPDSGMIVLENWLTHMMKHSSKNTIIAPHIFTNDKVLFDFWNGSFTYIKEPISPHQEKQMEQFAKNIEGEYSNQTDDNIWLRPWLVHRETFVGWCTDQPHPANMDVVTLNILKHSNTTFIHALDSCVILFN</sequence>
<protein>
    <submittedName>
        <fullName evidence="1">Uncharacterized protein</fullName>
    </submittedName>
</protein>
<comment type="caution">
    <text evidence="1">The sequence shown here is derived from an EMBL/GenBank/DDBJ whole genome shotgun (WGS) entry which is preliminary data.</text>
</comment>
<dbReference type="SUPFAM" id="SSF53448">
    <property type="entry name" value="Nucleotide-diphospho-sugar transferases"/>
    <property type="match status" value="1"/>
</dbReference>
<evidence type="ECO:0000313" key="1">
    <source>
        <dbReference type="EMBL" id="KKN62419.1"/>
    </source>
</evidence>
<proteinExistence type="predicted"/>
<gene>
    <name evidence="1" type="ORF">LCGC14_0512160</name>
</gene>
<accession>A0A0F9S5S4</accession>
<dbReference type="CDD" id="cd00761">
    <property type="entry name" value="Glyco_tranf_GTA_type"/>
    <property type="match status" value="1"/>
</dbReference>
<dbReference type="Gene3D" id="3.90.550.10">
    <property type="entry name" value="Spore Coat Polysaccharide Biosynthesis Protein SpsA, Chain A"/>
    <property type="match status" value="1"/>
</dbReference>
<organism evidence="1">
    <name type="scientific">marine sediment metagenome</name>
    <dbReference type="NCBI Taxonomy" id="412755"/>
    <lineage>
        <taxon>unclassified sequences</taxon>
        <taxon>metagenomes</taxon>
        <taxon>ecological metagenomes</taxon>
    </lineage>
</organism>
<name>A0A0F9S5S4_9ZZZZ</name>
<dbReference type="AlphaFoldDB" id="A0A0F9S5S4"/>